<dbReference type="Gene3D" id="2.130.10.10">
    <property type="entry name" value="YVTN repeat-like/Quinoprotein amine dehydrogenase"/>
    <property type="match status" value="5"/>
</dbReference>
<dbReference type="Gene3D" id="3.40.50.300">
    <property type="entry name" value="P-loop containing nucleotide triphosphate hydrolases"/>
    <property type="match status" value="1"/>
</dbReference>
<name>A0A0C2XGV8_SERVB</name>
<evidence type="ECO:0000313" key="6">
    <source>
        <dbReference type="Proteomes" id="UP000054097"/>
    </source>
</evidence>
<sequence length="1544" mass="170120">MMRHDDHTATWKPLHSLKIQSIAKITVTVKAGRSVAGISFRKLETRVDVSGQEAIEAFWESRALVIATTFDSQPAIVTFKIRPSPTLQTTYEYVIKIQEDVKKYTMLAESLIEKEPDTSLNYGVSLTEVNPMTKNASSLANVTLNLLKEQKSYDEVVSNLATSMEEFLLFADRPLEDAFYDDAELLEPIVERFYKLIVEPATFICGYVRNRLTDKSFESSTLLEEEKIIRDLAGQFKRLEKDLDLTVPEATLRAITNIEKEFIRERLHPFDKASYQDDRGCMDGTRTRVINDSSSWVDQSRDYDTPSQSSTDNGMLWIYGMPGIGKSAIAHSICRRLHENRQLAGSFFCRRDDPILSDTKRIPPTLIYGLASVFRPYRNLVAQALRDDPQIGPDLACVELFLSPLQSLKARPLRTLAVVIDALDECGEPATRMQLLGHLLKACQQNKWLKVIVISRPEKDIRSFFNATGVVGQDLGQDDHSRTDIRHFTKVRMKIVAEELHVSQNPEPWVGERQLDHIVNRSGGLFLFVETLGQYLMKYRNPKQPLDRLLAGPAEEASIELHKLYLAAIESRVDSEEAESRLIARAVIGVAPHRALCDEAIAALTGIETGIVSSWVDDLGSLLYRDTTIQRGIRVRHISIFEYLIGPFCPLDFRIDLKQANIELGVYCLRTMMTELRFNICELETSYRSNAEIQDLNERVRDNISDILQYSCLYWCNHLCSSLEPASKEICDYLDTFLRGERVLYWLEVLSVMGKVPAGIGALRLILACNKIFNEGIVNLVEDILRFVLAFSAPISTSAPHIYLSALPFTPSDSSLWKTACTSFPKLMTVSEGQMTKWLKIEDLWKGHTGGIMDIAYSPDGLNVVSGSHDNTVRIWDAKTGAPIGEPLKGHTERVTSVAYSPDGRNIISGSWDKMIRIWEAATGTPVAEPLTGHIDAVTSIAYSPDGKYIVSGSFDCTVRIWNAATGTPIGEPSRGHADNITSVAYSPDGFSIVSGSFDHTLRIWNAATGAPVGKPLKGHTHVVESVAYSPDSQYIVSGSWDKMIRIWDAATGTPLGAPLAGHTDGIQSVAYSPNGQNIVSSSNDHTIRIWDAKTGVPVCEPLNGHSRSVASITYSPNGRNIASGSSDKTIRTWDAVTGTPIAEPLMGHTNLVMDLAYSPDGNSIVSCSWDRNIRIWNAETGFSANVPFKAHNNGIQSVAYSPDGRNIVSGDVGNLIRIWDAKTGGPVAEPLKEHTRDVKSVAYSPDGRNVASGSSDQTIRIWDAVTGAPVGEPLKGHKGFVASIIYSPDGQFIASGSYDGTIQVWDAAARSPIGEPLNAHPGGVTSIAYSPDGRNIVSGSFDNTIRIWDVMTRTPVGEPLRGHTDGVGSVEYSPDGRNLASGSFDRTIRIWDAITGAPIGDPLKGHLGPITSVAYSPDNRHVISGSSDHTICVWDTRQIPNNDSTVSLGIMGLPPQISDKILFTSSGPNAVSSIALDPKALDSEGWVRCDDGILLWVPEDCRRGVTSHAIRTIPPEARLRCVRLDLSDFKYGNSWTDAYYGSR</sequence>
<feature type="repeat" description="WD" evidence="3">
    <location>
        <begin position="1404"/>
        <end position="1438"/>
    </location>
</feature>
<dbReference type="SUPFAM" id="SSF52540">
    <property type="entry name" value="P-loop containing nucleoside triphosphate hydrolases"/>
    <property type="match status" value="1"/>
</dbReference>
<feature type="repeat" description="WD" evidence="3">
    <location>
        <begin position="1361"/>
        <end position="1402"/>
    </location>
</feature>
<dbReference type="PROSITE" id="PS50294">
    <property type="entry name" value="WD_REPEATS_REGION"/>
    <property type="match status" value="14"/>
</dbReference>
<dbReference type="STRING" id="933852.A0A0C2XGV8"/>
<reference evidence="5 6" key="1">
    <citation type="submission" date="2014-04" db="EMBL/GenBank/DDBJ databases">
        <authorList>
            <consortium name="DOE Joint Genome Institute"/>
            <person name="Kuo A."/>
            <person name="Zuccaro A."/>
            <person name="Kohler A."/>
            <person name="Nagy L.G."/>
            <person name="Floudas D."/>
            <person name="Copeland A."/>
            <person name="Barry K.W."/>
            <person name="Cichocki N."/>
            <person name="Veneault-Fourrey C."/>
            <person name="LaButti K."/>
            <person name="Lindquist E.A."/>
            <person name="Lipzen A."/>
            <person name="Lundell T."/>
            <person name="Morin E."/>
            <person name="Murat C."/>
            <person name="Sun H."/>
            <person name="Tunlid A."/>
            <person name="Henrissat B."/>
            <person name="Grigoriev I.V."/>
            <person name="Hibbett D.S."/>
            <person name="Martin F."/>
            <person name="Nordberg H.P."/>
            <person name="Cantor M.N."/>
            <person name="Hua S.X."/>
        </authorList>
    </citation>
    <scope>NUCLEOTIDE SEQUENCE [LARGE SCALE GENOMIC DNA]</scope>
    <source>
        <strain evidence="5 6">MAFF 305830</strain>
    </source>
</reference>
<feature type="repeat" description="WD" evidence="3">
    <location>
        <begin position="1189"/>
        <end position="1230"/>
    </location>
</feature>
<dbReference type="InterPro" id="IPR027417">
    <property type="entry name" value="P-loop_NTPase"/>
</dbReference>
<organism evidence="5 6">
    <name type="scientific">Serendipita vermifera MAFF 305830</name>
    <dbReference type="NCBI Taxonomy" id="933852"/>
    <lineage>
        <taxon>Eukaryota</taxon>
        <taxon>Fungi</taxon>
        <taxon>Dikarya</taxon>
        <taxon>Basidiomycota</taxon>
        <taxon>Agaricomycotina</taxon>
        <taxon>Agaricomycetes</taxon>
        <taxon>Sebacinales</taxon>
        <taxon>Serendipitaceae</taxon>
        <taxon>Serendipita</taxon>
    </lineage>
</organism>
<accession>A0A0C2XGV8</accession>
<protein>
    <recommendedName>
        <fullName evidence="4">Nephrocystin 3-like N-terminal domain-containing protein</fullName>
    </recommendedName>
</protein>
<evidence type="ECO:0000256" key="2">
    <source>
        <dbReference type="ARBA" id="ARBA00022737"/>
    </source>
</evidence>
<feature type="repeat" description="WD" evidence="3">
    <location>
        <begin position="888"/>
        <end position="929"/>
    </location>
</feature>
<dbReference type="SMART" id="SM00320">
    <property type="entry name" value="WD40"/>
    <property type="match status" value="14"/>
</dbReference>
<dbReference type="PANTHER" id="PTHR19848">
    <property type="entry name" value="WD40 REPEAT PROTEIN"/>
    <property type="match status" value="1"/>
</dbReference>
<evidence type="ECO:0000313" key="5">
    <source>
        <dbReference type="EMBL" id="KIM28357.1"/>
    </source>
</evidence>
<dbReference type="OrthoDB" id="538223at2759"/>
<dbReference type="InterPro" id="IPR036322">
    <property type="entry name" value="WD40_repeat_dom_sf"/>
</dbReference>
<dbReference type="Proteomes" id="UP000054097">
    <property type="component" value="Unassembled WGS sequence"/>
</dbReference>
<feature type="repeat" description="WD" evidence="3">
    <location>
        <begin position="1318"/>
        <end position="1359"/>
    </location>
</feature>
<feature type="repeat" description="WD" evidence="3">
    <location>
        <begin position="1060"/>
        <end position="1101"/>
    </location>
</feature>
<keyword evidence="6" id="KW-1185">Reference proteome</keyword>
<feature type="repeat" description="WD" evidence="3">
    <location>
        <begin position="1146"/>
        <end position="1187"/>
    </location>
</feature>
<feature type="repeat" description="WD" evidence="3">
    <location>
        <begin position="1017"/>
        <end position="1058"/>
    </location>
</feature>
<dbReference type="HOGENOM" id="CLU_000288_6_3_1"/>
<dbReference type="SUPFAM" id="SSF50978">
    <property type="entry name" value="WD40 repeat-like"/>
    <property type="match status" value="2"/>
</dbReference>
<dbReference type="PANTHER" id="PTHR19848:SF8">
    <property type="entry name" value="F-BOX AND WD REPEAT DOMAIN CONTAINING 7"/>
    <property type="match status" value="1"/>
</dbReference>
<evidence type="ECO:0000256" key="3">
    <source>
        <dbReference type="PROSITE-ProRule" id="PRU00221"/>
    </source>
</evidence>
<feature type="repeat" description="WD" evidence="3">
    <location>
        <begin position="845"/>
        <end position="886"/>
    </location>
</feature>
<dbReference type="PRINTS" id="PR00320">
    <property type="entry name" value="GPROTEINBRPT"/>
</dbReference>
<feature type="repeat" description="WD" evidence="3">
    <location>
        <begin position="1275"/>
        <end position="1316"/>
    </location>
</feature>
<feature type="repeat" description="WD" evidence="3">
    <location>
        <begin position="1103"/>
        <end position="1144"/>
    </location>
</feature>
<dbReference type="EMBL" id="KN824293">
    <property type="protein sequence ID" value="KIM28357.1"/>
    <property type="molecule type" value="Genomic_DNA"/>
</dbReference>
<dbReference type="InterPro" id="IPR019775">
    <property type="entry name" value="WD40_repeat_CS"/>
</dbReference>
<feature type="domain" description="Nephrocystin 3-like N-terminal" evidence="4">
    <location>
        <begin position="294"/>
        <end position="456"/>
    </location>
</feature>
<gene>
    <name evidence="5" type="ORF">M408DRAFT_140349</name>
</gene>
<dbReference type="PROSITE" id="PS00678">
    <property type="entry name" value="WD_REPEATS_1"/>
    <property type="match status" value="9"/>
</dbReference>
<dbReference type="Pfam" id="PF00400">
    <property type="entry name" value="WD40"/>
    <property type="match status" value="14"/>
</dbReference>
<dbReference type="InterPro" id="IPR015943">
    <property type="entry name" value="WD40/YVTN_repeat-like_dom_sf"/>
</dbReference>
<dbReference type="CDD" id="cd00200">
    <property type="entry name" value="WD40"/>
    <property type="match status" value="2"/>
</dbReference>
<dbReference type="InterPro" id="IPR001680">
    <property type="entry name" value="WD40_rpt"/>
</dbReference>
<dbReference type="PROSITE" id="PS50082">
    <property type="entry name" value="WD_REPEATS_2"/>
    <property type="match status" value="14"/>
</dbReference>
<keyword evidence="1 3" id="KW-0853">WD repeat</keyword>
<dbReference type="InterPro" id="IPR056884">
    <property type="entry name" value="NPHP3-like_N"/>
</dbReference>
<keyword evidence="2" id="KW-0677">Repeat</keyword>
<dbReference type="Pfam" id="PF24883">
    <property type="entry name" value="NPHP3_N"/>
    <property type="match status" value="1"/>
</dbReference>
<evidence type="ECO:0000256" key="1">
    <source>
        <dbReference type="ARBA" id="ARBA00022574"/>
    </source>
</evidence>
<feature type="repeat" description="WD" evidence="3">
    <location>
        <begin position="931"/>
        <end position="972"/>
    </location>
</feature>
<feature type="repeat" description="WD" evidence="3">
    <location>
        <begin position="974"/>
        <end position="1015"/>
    </location>
</feature>
<feature type="repeat" description="WD" evidence="3">
    <location>
        <begin position="1232"/>
        <end position="1273"/>
    </location>
</feature>
<evidence type="ECO:0000259" key="4">
    <source>
        <dbReference type="Pfam" id="PF24883"/>
    </source>
</evidence>
<reference evidence="6" key="2">
    <citation type="submission" date="2015-01" db="EMBL/GenBank/DDBJ databases">
        <title>Evolutionary Origins and Diversification of the Mycorrhizal Mutualists.</title>
        <authorList>
            <consortium name="DOE Joint Genome Institute"/>
            <consortium name="Mycorrhizal Genomics Consortium"/>
            <person name="Kohler A."/>
            <person name="Kuo A."/>
            <person name="Nagy L.G."/>
            <person name="Floudas D."/>
            <person name="Copeland A."/>
            <person name="Barry K.W."/>
            <person name="Cichocki N."/>
            <person name="Veneault-Fourrey C."/>
            <person name="LaButti K."/>
            <person name="Lindquist E.A."/>
            <person name="Lipzen A."/>
            <person name="Lundell T."/>
            <person name="Morin E."/>
            <person name="Murat C."/>
            <person name="Riley R."/>
            <person name="Ohm R."/>
            <person name="Sun H."/>
            <person name="Tunlid A."/>
            <person name="Henrissat B."/>
            <person name="Grigoriev I.V."/>
            <person name="Hibbett D.S."/>
            <person name="Martin F."/>
        </authorList>
    </citation>
    <scope>NUCLEOTIDE SEQUENCE [LARGE SCALE GENOMIC DNA]</scope>
    <source>
        <strain evidence="6">MAFF 305830</strain>
    </source>
</reference>
<dbReference type="InterPro" id="IPR020472">
    <property type="entry name" value="WD40_PAC1"/>
</dbReference>
<proteinExistence type="predicted"/>